<feature type="domain" description="Aconitase A/isopropylmalate dehydratase small subunit swivel" evidence="17">
    <location>
        <begin position="556"/>
        <end position="685"/>
    </location>
</feature>
<evidence type="ECO:0000256" key="9">
    <source>
        <dbReference type="ARBA" id="ARBA00023004"/>
    </source>
</evidence>
<dbReference type="AlphaFoldDB" id="F4KXK9"/>
<comment type="cofactor">
    <cofactor evidence="1">
        <name>[4Fe-4S] cluster</name>
        <dbReference type="ChEBI" id="CHEBI:49883"/>
    </cofactor>
</comment>
<dbReference type="PRINTS" id="PR00415">
    <property type="entry name" value="ACONITASE"/>
</dbReference>
<proteinExistence type="inferred from homology"/>
<dbReference type="PROSITE" id="PS01244">
    <property type="entry name" value="ACONITASE_2"/>
    <property type="match status" value="1"/>
</dbReference>
<evidence type="ECO:0000259" key="17">
    <source>
        <dbReference type="Pfam" id="PF00694"/>
    </source>
</evidence>
<dbReference type="InterPro" id="IPR018136">
    <property type="entry name" value="Aconitase_4Fe-4S_BS"/>
</dbReference>
<comment type="catalytic activity">
    <reaction evidence="12">
        <text>citrate = D-threo-isocitrate</text>
        <dbReference type="Rhea" id="RHEA:10336"/>
        <dbReference type="ChEBI" id="CHEBI:15562"/>
        <dbReference type="ChEBI" id="CHEBI:16947"/>
        <dbReference type="EC" id="4.2.1.3"/>
    </reaction>
</comment>
<sequence>MPFDIDMLKAHYESLPARVNAAKQALGRPLTLTEKILYAHLHADSPMQSYARGKDYVFFAPDRVAMQDATAQMALLQFMMCGRDKTAVPSTVHCDHLILAKEGANTDLKTAVDVNSEVYDFLSSVSNKYGIGFWKPGAGIIHQTVLENYAFPGGMMIGTDSHTPNAGGLGMLAIGVGGADAVDVMVGMAWELKMPKLIGVKLTGKLSGWTSPKDVILKVAGILTVKGGTGAIVEYFGDGAQSMSCTGKGTICNMGAEIGATTSTFGYDESMSRYFRATERHDVADLCDSVKEYLTGDDECYANPEKYFDQVIEIDLNTLEPHVNGPYTPDLAWPISEFAKAVRENGYPQKLEVGLIGSCTNSSYEDLDRAASIARQAKSKKLVAKAEFTITPGSEQIRYTVNRDGQLATFEEIGGVVMANACGPCIGQWSRHTDDPTRANSIITSFNRNFSKRNDGNPQTRSFVASPEIVTAFAIAGDLTFNPLTDTLINEDGQAVMLDPPSGVELPAKGFAVEDAGYLAPAADSSKVVISVSPSSNRLQLLTPFTPITNDQVQGMRILIKAKGKCTTDHISMAGPWLEFRGHLQNISKNTFISAVNYFNGEVNQVLNLVTNTYMAVPDSGLAYRDASISTVVFGEENYGEGSSREHAAMQPRFLGVKAVVVKSFARIHETNLKKQGALALTFANPEDYEKIRQDDSIDIQGFDSMAPGKSITMVLNHSDGTAESIELLHTYNEQQIEWLRAGSALNKIRQEMGVA</sequence>
<dbReference type="Proteomes" id="UP000008461">
    <property type="component" value="Chromosome"/>
</dbReference>
<dbReference type="SUPFAM" id="SSF53732">
    <property type="entry name" value="Aconitase iron-sulfur domain"/>
    <property type="match status" value="1"/>
</dbReference>
<dbReference type="GO" id="GO:0051539">
    <property type="term" value="F:4 iron, 4 sulfur cluster binding"/>
    <property type="evidence" value="ECO:0007669"/>
    <property type="project" value="InterPro"/>
</dbReference>
<dbReference type="FunFam" id="3.20.19.10:FF:000002">
    <property type="entry name" value="Aconitate hydratase, mitochondrial"/>
    <property type="match status" value="1"/>
</dbReference>
<evidence type="ECO:0000256" key="11">
    <source>
        <dbReference type="ARBA" id="ARBA00023239"/>
    </source>
</evidence>
<dbReference type="InterPro" id="IPR015931">
    <property type="entry name" value="Acnase/IPM_dHydase_lsu_aba_1/3"/>
</dbReference>
<dbReference type="RefSeq" id="WP_013764929.1">
    <property type="nucleotide sequence ID" value="NC_015510.1"/>
</dbReference>
<evidence type="ECO:0000259" key="16">
    <source>
        <dbReference type="Pfam" id="PF00330"/>
    </source>
</evidence>
<evidence type="ECO:0000256" key="6">
    <source>
        <dbReference type="ARBA" id="ARBA00022532"/>
    </source>
</evidence>
<dbReference type="UniPathway" id="UPA00223">
    <property type="reaction ID" value="UER00718"/>
</dbReference>
<evidence type="ECO:0000256" key="2">
    <source>
        <dbReference type="ARBA" id="ARBA00004717"/>
    </source>
</evidence>
<dbReference type="GO" id="GO:0006099">
    <property type="term" value="P:tricarboxylic acid cycle"/>
    <property type="evidence" value="ECO:0007669"/>
    <property type="project" value="UniProtKB-UniPathway"/>
</dbReference>
<reference key="2">
    <citation type="submission" date="2011-04" db="EMBL/GenBank/DDBJ databases">
        <title>Complete sequence of chromosome of Haliscomenobacter hydrossis DSM 1100.</title>
        <authorList>
            <consortium name="US DOE Joint Genome Institute (JGI-PGF)"/>
            <person name="Lucas S."/>
            <person name="Han J."/>
            <person name="Lapidus A."/>
            <person name="Bruce D."/>
            <person name="Goodwin L."/>
            <person name="Pitluck S."/>
            <person name="Peters L."/>
            <person name="Kyrpides N."/>
            <person name="Mavromatis K."/>
            <person name="Ivanova N."/>
            <person name="Ovchinnikova G."/>
            <person name="Pagani I."/>
            <person name="Daligault H."/>
            <person name="Detter J.C."/>
            <person name="Han C."/>
            <person name="Land M."/>
            <person name="Hauser L."/>
            <person name="Markowitz V."/>
            <person name="Cheng J.-F."/>
            <person name="Hugenholtz P."/>
            <person name="Woyke T."/>
            <person name="Wu D."/>
            <person name="Verbarg S."/>
            <person name="Frueling A."/>
            <person name="Brambilla E."/>
            <person name="Klenk H.-P."/>
            <person name="Eisen J.A."/>
        </authorList>
    </citation>
    <scope>NUCLEOTIDE SEQUENCE</scope>
    <source>
        <strain>DSM 1100</strain>
    </source>
</reference>
<gene>
    <name evidence="18" type="ordered locus">Halhy_2507</name>
</gene>
<keyword evidence="19" id="KW-1185">Reference proteome</keyword>
<keyword evidence="11" id="KW-0456">Lyase</keyword>
<feature type="domain" description="Aconitase/3-isopropylmalate dehydratase large subunit alpha/beta/alpha" evidence="16">
    <location>
        <begin position="34"/>
        <end position="477"/>
    </location>
</feature>
<dbReference type="NCBIfam" id="NF005558">
    <property type="entry name" value="PRK07229.1"/>
    <property type="match status" value="1"/>
</dbReference>
<name>F4KXK9_HALH1</name>
<dbReference type="InterPro" id="IPR006248">
    <property type="entry name" value="Aconitase_mito-like"/>
</dbReference>
<dbReference type="NCBIfam" id="TIGR01340">
    <property type="entry name" value="aconitase_mito"/>
    <property type="match status" value="1"/>
</dbReference>
<dbReference type="HOGENOM" id="CLU_006714_2_2_10"/>
<evidence type="ECO:0000256" key="14">
    <source>
        <dbReference type="ARBA" id="ARBA00031081"/>
    </source>
</evidence>
<dbReference type="SUPFAM" id="SSF52016">
    <property type="entry name" value="LeuD/IlvD-like"/>
    <property type="match status" value="1"/>
</dbReference>
<evidence type="ECO:0000256" key="1">
    <source>
        <dbReference type="ARBA" id="ARBA00001966"/>
    </source>
</evidence>
<keyword evidence="9" id="KW-0408">Iron</keyword>
<dbReference type="GO" id="GO:0003994">
    <property type="term" value="F:aconitate hydratase activity"/>
    <property type="evidence" value="ECO:0007669"/>
    <property type="project" value="UniProtKB-EC"/>
</dbReference>
<dbReference type="Gene3D" id="3.20.19.10">
    <property type="entry name" value="Aconitase, domain 4"/>
    <property type="match status" value="1"/>
</dbReference>
<comment type="similarity">
    <text evidence="3">Belongs to the aconitase/IPM isomerase family.</text>
</comment>
<dbReference type="EMBL" id="CP002691">
    <property type="protein sequence ID" value="AEE50380.1"/>
    <property type="molecule type" value="Genomic_DNA"/>
</dbReference>
<dbReference type="InterPro" id="IPR050926">
    <property type="entry name" value="Aconitase/IPM_isomerase"/>
</dbReference>
<dbReference type="Gene3D" id="3.40.1060.10">
    <property type="entry name" value="Aconitase, Domain 2"/>
    <property type="match status" value="1"/>
</dbReference>
<organism evidence="18 19">
    <name type="scientific">Haliscomenobacter hydrossis (strain ATCC 27775 / DSM 1100 / LMG 10767 / O)</name>
    <dbReference type="NCBI Taxonomy" id="760192"/>
    <lineage>
        <taxon>Bacteria</taxon>
        <taxon>Pseudomonadati</taxon>
        <taxon>Bacteroidota</taxon>
        <taxon>Saprospiria</taxon>
        <taxon>Saprospirales</taxon>
        <taxon>Haliscomenobacteraceae</taxon>
        <taxon>Haliscomenobacter</taxon>
    </lineage>
</organism>
<dbReference type="InterPro" id="IPR015932">
    <property type="entry name" value="Aconitase_dom2"/>
</dbReference>
<dbReference type="FunFam" id="3.40.1060.10:FF:000001">
    <property type="entry name" value="Aconitate hydratase, mitochondrial"/>
    <property type="match status" value="1"/>
</dbReference>
<dbReference type="GO" id="GO:0005829">
    <property type="term" value="C:cytosol"/>
    <property type="evidence" value="ECO:0007669"/>
    <property type="project" value="TreeGrafter"/>
</dbReference>
<dbReference type="Pfam" id="PF00330">
    <property type="entry name" value="Aconitase"/>
    <property type="match status" value="1"/>
</dbReference>
<dbReference type="PANTHER" id="PTHR43160">
    <property type="entry name" value="ACONITATE HYDRATASE B"/>
    <property type="match status" value="1"/>
</dbReference>
<accession>F4KXK9</accession>
<dbReference type="Gene3D" id="3.30.499.10">
    <property type="entry name" value="Aconitase, domain 3"/>
    <property type="match status" value="2"/>
</dbReference>
<reference evidence="18 19" key="1">
    <citation type="journal article" date="2011" name="Stand. Genomic Sci.">
        <title>Complete genome sequence of Haliscomenobacter hydrossis type strain (O).</title>
        <authorList>
            <consortium name="US DOE Joint Genome Institute (JGI-PGF)"/>
            <person name="Daligault H."/>
            <person name="Lapidus A."/>
            <person name="Zeytun A."/>
            <person name="Nolan M."/>
            <person name="Lucas S."/>
            <person name="Del Rio T.G."/>
            <person name="Tice H."/>
            <person name="Cheng J.F."/>
            <person name="Tapia R."/>
            <person name="Han C."/>
            <person name="Goodwin L."/>
            <person name="Pitluck S."/>
            <person name="Liolios K."/>
            <person name="Pagani I."/>
            <person name="Ivanova N."/>
            <person name="Huntemann M."/>
            <person name="Mavromatis K."/>
            <person name="Mikhailova N."/>
            <person name="Pati A."/>
            <person name="Chen A."/>
            <person name="Palaniappan K."/>
            <person name="Land M."/>
            <person name="Hauser L."/>
            <person name="Brambilla E.M."/>
            <person name="Rohde M."/>
            <person name="Verbarg S."/>
            <person name="Goker M."/>
            <person name="Bristow J."/>
            <person name="Eisen J.A."/>
            <person name="Markowitz V."/>
            <person name="Hugenholtz P."/>
            <person name="Kyrpides N.C."/>
            <person name="Klenk H.P."/>
            <person name="Woyke T."/>
        </authorList>
    </citation>
    <scope>NUCLEOTIDE SEQUENCE [LARGE SCALE GENOMIC DNA]</scope>
    <source>
        <strain evidence="19">ATCC 27775 / DSM 1100 / LMG 10767 / O</strain>
    </source>
</reference>
<dbReference type="GO" id="GO:0046872">
    <property type="term" value="F:metal ion binding"/>
    <property type="evidence" value="ECO:0007669"/>
    <property type="project" value="UniProtKB-KW"/>
</dbReference>
<evidence type="ECO:0000256" key="7">
    <source>
        <dbReference type="ARBA" id="ARBA00022723"/>
    </source>
</evidence>
<dbReference type="InterPro" id="IPR015928">
    <property type="entry name" value="Aconitase/3IPM_dehydase_swvl"/>
</dbReference>
<keyword evidence="8" id="KW-0809">Transit peptide</keyword>
<evidence type="ECO:0000256" key="15">
    <source>
        <dbReference type="ARBA" id="ARBA00031977"/>
    </source>
</evidence>
<dbReference type="InterPro" id="IPR000573">
    <property type="entry name" value="AconitaseA/IPMdHydase_ssu_swvl"/>
</dbReference>
<dbReference type="InterPro" id="IPR001030">
    <property type="entry name" value="Acoase/IPM_deHydtase_lsu_aba"/>
</dbReference>
<evidence type="ECO:0000256" key="13">
    <source>
        <dbReference type="ARBA" id="ARBA00029682"/>
    </source>
</evidence>
<dbReference type="EC" id="4.2.1.3" evidence="4"/>
<dbReference type="KEGG" id="hhy:Halhy_2507"/>
<keyword evidence="10" id="KW-0411">Iron-sulfur</keyword>
<evidence type="ECO:0000313" key="19">
    <source>
        <dbReference type="Proteomes" id="UP000008461"/>
    </source>
</evidence>
<evidence type="ECO:0000256" key="4">
    <source>
        <dbReference type="ARBA" id="ARBA00012926"/>
    </source>
</evidence>
<dbReference type="STRING" id="760192.Halhy_2507"/>
<keyword evidence="6" id="KW-0816">Tricarboxylic acid cycle</keyword>
<dbReference type="Pfam" id="PF00694">
    <property type="entry name" value="Aconitase_C"/>
    <property type="match status" value="1"/>
</dbReference>
<dbReference type="PROSITE" id="PS00450">
    <property type="entry name" value="ACONITASE_1"/>
    <property type="match status" value="1"/>
</dbReference>
<dbReference type="FunFam" id="3.30.499.10:FF:000003">
    <property type="entry name" value="Aconitate hydratase, mitochondrial"/>
    <property type="match status" value="1"/>
</dbReference>
<keyword evidence="7" id="KW-0479">Metal-binding</keyword>
<dbReference type="FunFam" id="3.30.499.10:FF:000004">
    <property type="entry name" value="Aconitate hydratase, mitochondrial"/>
    <property type="match status" value="1"/>
</dbReference>
<evidence type="ECO:0000256" key="12">
    <source>
        <dbReference type="ARBA" id="ARBA00023501"/>
    </source>
</evidence>
<dbReference type="InterPro" id="IPR036008">
    <property type="entry name" value="Aconitase_4Fe-4S_dom"/>
</dbReference>
<evidence type="ECO:0000256" key="5">
    <source>
        <dbReference type="ARBA" id="ARBA00019378"/>
    </source>
</evidence>
<evidence type="ECO:0000256" key="10">
    <source>
        <dbReference type="ARBA" id="ARBA00023014"/>
    </source>
</evidence>
<comment type="pathway">
    <text evidence="2">Carbohydrate metabolism; tricarboxylic acid cycle; isocitrate from oxaloacetate: step 2/2.</text>
</comment>
<dbReference type="CDD" id="cd01584">
    <property type="entry name" value="AcnA_Mitochondrial"/>
    <property type="match status" value="1"/>
</dbReference>
<dbReference type="PANTHER" id="PTHR43160:SF3">
    <property type="entry name" value="ACONITATE HYDRATASE, MITOCHONDRIAL"/>
    <property type="match status" value="1"/>
</dbReference>
<dbReference type="eggNOG" id="COG1048">
    <property type="taxonomic scope" value="Bacteria"/>
</dbReference>
<evidence type="ECO:0000256" key="8">
    <source>
        <dbReference type="ARBA" id="ARBA00022946"/>
    </source>
</evidence>
<evidence type="ECO:0000313" key="18">
    <source>
        <dbReference type="EMBL" id="AEE50380.1"/>
    </source>
</evidence>
<protein>
    <recommendedName>
        <fullName evidence="5">Aconitate hydratase A</fullName>
        <ecNumber evidence="4">4.2.1.3</ecNumber>
    </recommendedName>
    <alternativeName>
        <fullName evidence="13">Citrate hydro-lyase</fullName>
    </alternativeName>
    <alternativeName>
        <fullName evidence="15">Iron-responsive protein-like</fullName>
    </alternativeName>
    <alternativeName>
        <fullName evidence="14">RNA-binding protein</fullName>
    </alternativeName>
</protein>
<dbReference type="OrthoDB" id="9764318at2"/>
<evidence type="ECO:0000256" key="3">
    <source>
        <dbReference type="ARBA" id="ARBA00007185"/>
    </source>
</evidence>